<evidence type="ECO:0000313" key="2">
    <source>
        <dbReference type="Proteomes" id="UP000316416"/>
    </source>
</evidence>
<accession>A0ABX6V2C0</accession>
<sequence length="102" mass="11132">MFTLKNTLLTLGLVTSFSLLIVTIIDPLAGNCSRFEAKVISSNADSSTISLPDGRIAVIEQGNLKPETEIKVGEKSRLISGIKEYKFKALIPEKHSHTMADE</sequence>
<reference evidence="1" key="1">
    <citation type="submission" date="2021-07" db="EMBL/GenBank/DDBJ databases">
        <title>Shewanella sp. YLB-07 whole genome sequence.</title>
        <authorList>
            <person name="Yu L."/>
        </authorList>
    </citation>
    <scope>NUCLEOTIDE SEQUENCE</scope>
    <source>
        <strain evidence="1">YLB-08</strain>
    </source>
</reference>
<dbReference type="Proteomes" id="UP000316416">
    <property type="component" value="Chromosome"/>
</dbReference>
<dbReference type="RefSeq" id="WP_142871907.1">
    <property type="nucleotide sequence ID" value="NZ_CP045503.2"/>
</dbReference>
<keyword evidence="2" id="KW-1185">Reference proteome</keyword>
<dbReference type="EMBL" id="CP045503">
    <property type="protein sequence ID" value="QPG56524.1"/>
    <property type="molecule type" value="Genomic_DNA"/>
</dbReference>
<proteinExistence type="predicted"/>
<organism evidence="1 2">
    <name type="scientific">Shewanella eurypsychrophilus</name>
    <dbReference type="NCBI Taxonomy" id="2593656"/>
    <lineage>
        <taxon>Bacteria</taxon>
        <taxon>Pseudomonadati</taxon>
        <taxon>Pseudomonadota</taxon>
        <taxon>Gammaproteobacteria</taxon>
        <taxon>Alteromonadales</taxon>
        <taxon>Shewanellaceae</taxon>
        <taxon>Shewanella</taxon>
    </lineage>
</organism>
<protein>
    <submittedName>
        <fullName evidence="1">Uncharacterized protein</fullName>
    </submittedName>
</protein>
<name>A0ABX6V2C0_9GAMM</name>
<gene>
    <name evidence="1" type="ORF">FM038_003115</name>
</gene>
<evidence type="ECO:0000313" key="1">
    <source>
        <dbReference type="EMBL" id="QPG56524.1"/>
    </source>
</evidence>